<name>A0ABV9C5T7_9GAMM</name>
<evidence type="ECO:0000256" key="1">
    <source>
        <dbReference type="SAM" id="Phobius"/>
    </source>
</evidence>
<feature type="transmembrane region" description="Helical" evidence="1">
    <location>
        <begin position="95"/>
        <end position="118"/>
    </location>
</feature>
<keyword evidence="1" id="KW-0812">Transmembrane</keyword>
<accession>A0ABV9C5T7</accession>
<evidence type="ECO:0000313" key="3">
    <source>
        <dbReference type="Proteomes" id="UP001595961"/>
    </source>
</evidence>
<feature type="transmembrane region" description="Helical" evidence="1">
    <location>
        <begin position="44"/>
        <end position="62"/>
    </location>
</feature>
<proteinExistence type="predicted"/>
<keyword evidence="1" id="KW-0472">Membrane</keyword>
<protein>
    <submittedName>
        <fullName evidence="2">DUF2784 domain-containing protein</fullName>
    </submittedName>
</protein>
<dbReference type="Pfam" id="PF10861">
    <property type="entry name" value="DUF2784"/>
    <property type="match status" value="1"/>
</dbReference>
<dbReference type="InterPro" id="IPR021218">
    <property type="entry name" value="DUF2784"/>
</dbReference>
<dbReference type="EMBL" id="JBHSGA010000020">
    <property type="protein sequence ID" value="MFC4528444.1"/>
    <property type="molecule type" value="Genomic_DNA"/>
</dbReference>
<dbReference type="Proteomes" id="UP001595961">
    <property type="component" value="Unassembled WGS sequence"/>
</dbReference>
<comment type="caution">
    <text evidence="2">The sequence shown here is derived from an EMBL/GenBank/DDBJ whole genome shotgun (WGS) entry which is preliminary data.</text>
</comment>
<evidence type="ECO:0000313" key="2">
    <source>
        <dbReference type="EMBL" id="MFC4528444.1"/>
    </source>
</evidence>
<dbReference type="RefSeq" id="WP_266148231.1">
    <property type="nucleotide sequence ID" value="NZ_CP064028.1"/>
</dbReference>
<reference evidence="3" key="1">
    <citation type="journal article" date="2019" name="Int. J. Syst. Evol. Microbiol.">
        <title>The Global Catalogue of Microorganisms (GCM) 10K type strain sequencing project: providing services to taxonomists for standard genome sequencing and annotation.</title>
        <authorList>
            <consortium name="The Broad Institute Genomics Platform"/>
            <consortium name="The Broad Institute Genome Sequencing Center for Infectious Disease"/>
            <person name="Wu L."/>
            <person name="Ma J."/>
        </authorList>
    </citation>
    <scope>NUCLEOTIDE SEQUENCE [LARGE SCALE GENOMIC DNA]</scope>
    <source>
        <strain evidence="3">CCM 4481</strain>
    </source>
</reference>
<keyword evidence="1" id="KW-1133">Transmembrane helix</keyword>
<organism evidence="2 3">
    <name type="scientific">Dyella halodurans</name>
    <dbReference type="NCBI Taxonomy" id="1920171"/>
    <lineage>
        <taxon>Bacteria</taxon>
        <taxon>Pseudomonadati</taxon>
        <taxon>Pseudomonadota</taxon>
        <taxon>Gammaproteobacteria</taxon>
        <taxon>Lysobacterales</taxon>
        <taxon>Rhodanobacteraceae</taxon>
        <taxon>Dyella</taxon>
    </lineage>
</organism>
<keyword evidence="3" id="KW-1185">Reference proteome</keyword>
<feature type="transmembrane region" description="Helical" evidence="1">
    <location>
        <begin position="12"/>
        <end position="37"/>
    </location>
</feature>
<gene>
    <name evidence="2" type="ORF">ACFO5W_17510</name>
</gene>
<sequence>MARLADTVLVVHALLVLFIVGGFVAIWVGAGVGWPWIRERTFRVVHLCAIGVVAALPLLGIACPLTELESWLRTGSTGTEGFLQHWVSRLLYYDLPAWVFTLGYALFALLVLLTWFLVPPRRRQ</sequence>